<dbReference type="AlphaFoldDB" id="A0A9K3GP20"/>
<keyword evidence="3" id="KW-1185">Reference proteome</keyword>
<comment type="caution">
    <text evidence="2">The sequence shown here is derived from an EMBL/GenBank/DDBJ whole genome shotgun (WGS) entry which is preliminary data.</text>
</comment>
<feature type="region of interest" description="Disordered" evidence="1">
    <location>
        <begin position="36"/>
        <end position="57"/>
    </location>
</feature>
<feature type="compositionally biased region" description="Acidic residues" evidence="1">
    <location>
        <begin position="48"/>
        <end position="57"/>
    </location>
</feature>
<evidence type="ECO:0000313" key="2">
    <source>
        <dbReference type="EMBL" id="GIQ89321.1"/>
    </source>
</evidence>
<gene>
    <name evidence="2" type="ORF">KIPB_011757</name>
</gene>
<proteinExistence type="predicted"/>
<evidence type="ECO:0000313" key="3">
    <source>
        <dbReference type="Proteomes" id="UP000265618"/>
    </source>
</evidence>
<feature type="non-terminal residue" evidence="2">
    <location>
        <position position="1"/>
    </location>
</feature>
<protein>
    <submittedName>
        <fullName evidence="2">Uncharacterized protein</fullName>
    </submittedName>
</protein>
<name>A0A9K3GP20_9EUKA</name>
<evidence type="ECO:0000256" key="1">
    <source>
        <dbReference type="SAM" id="MobiDB-lite"/>
    </source>
</evidence>
<dbReference type="Proteomes" id="UP000265618">
    <property type="component" value="Unassembled WGS sequence"/>
</dbReference>
<sequence length="57" mass="6521">MDAAKEMIKDMLAHFTKKYLAAFTLNLVNHVKEELSEEPAPEYQLLDADPDTDPLMQ</sequence>
<organism evidence="2 3">
    <name type="scientific">Kipferlia bialata</name>
    <dbReference type="NCBI Taxonomy" id="797122"/>
    <lineage>
        <taxon>Eukaryota</taxon>
        <taxon>Metamonada</taxon>
        <taxon>Carpediemonas-like organisms</taxon>
        <taxon>Kipferlia</taxon>
    </lineage>
</organism>
<reference evidence="2 3" key="1">
    <citation type="journal article" date="2018" name="PLoS ONE">
        <title>The draft genome of Kipferlia bialata reveals reductive genome evolution in fornicate parasites.</title>
        <authorList>
            <person name="Tanifuji G."/>
            <person name="Takabayashi S."/>
            <person name="Kume K."/>
            <person name="Takagi M."/>
            <person name="Nakayama T."/>
            <person name="Kamikawa R."/>
            <person name="Inagaki Y."/>
            <person name="Hashimoto T."/>
        </authorList>
    </citation>
    <scope>NUCLEOTIDE SEQUENCE [LARGE SCALE GENOMIC DNA]</scope>
    <source>
        <strain evidence="2">NY0173</strain>
    </source>
</reference>
<dbReference type="EMBL" id="BDIP01004919">
    <property type="protein sequence ID" value="GIQ89321.1"/>
    <property type="molecule type" value="Genomic_DNA"/>
</dbReference>
<accession>A0A9K3GP20</accession>